<dbReference type="InterPro" id="IPR011055">
    <property type="entry name" value="Dup_hybrid_motif"/>
</dbReference>
<dbReference type="AlphaFoldDB" id="A0A7L4YQJ2"/>
<evidence type="ECO:0000313" key="6">
    <source>
        <dbReference type="Proteomes" id="UP000463857"/>
    </source>
</evidence>
<gene>
    <name evidence="5" type="ORF">EK0264_13310</name>
</gene>
<feature type="region of interest" description="Disordered" evidence="2">
    <location>
        <begin position="302"/>
        <end position="360"/>
    </location>
</feature>
<dbReference type="Gene3D" id="6.10.250.3150">
    <property type="match status" value="1"/>
</dbReference>
<dbReference type="EMBL" id="CP047156">
    <property type="protein sequence ID" value="QHC01174.1"/>
    <property type="molecule type" value="Genomic_DNA"/>
</dbReference>
<feature type="region of interest" description="Disordered" evidence="2">
    <location>
        <begin position="29"/>
        <end position="54"/>
    </location>
</feature>
<dbReference type="Proteomes" id="UP000463857">
    <property type="component" value="Chromosome"/>
</dbReference>
<protein>
    <submittedName>
        <fullName evidence="5">Peptidoglycan DD-metalloendopeptidase family protein</fullName>
    </submittedName>
</protein>
<feature type="chain" id="PRO_5029798088" evidence="3">
    <location>
        <begin position="31"/>
        <end position="486"/>
    </location>
</feature>
<dbReference type="Pfam" id="PF01551">
    <property type="entry name" value="Peptidase_M23"/>
    <property type="match status" value="1"/>
</dbReference>
<evidence type="ECO:0000259" key="4">
    <source>
        <dbReference type="Pfam" id="PF01551"/>
    </source>
</evidence>
<dbReference type="Gene3D" id="2.70.70.10">
    <property type="entry name" value="Glucose Permease (Domain IIA)"/>
    <property type="match status" value="1"/>
</dbReference>
<dbReference type="CDD" id="cd12797">
    <property type="entry name" value="M23_peptidase"/>
    <property type="match status" value="1"/>
</dbReference>
<proteinExistence type="predicted"/>
<keyword evidence="6" id="KW-1185">Reference proteome</keyword>
<evidence type="ECO:0000313" key="5">
    <source>
        <dbReference type="EMBL" id="QHC01174.1"/>
    </source>
</evidence>
<dbReference type="GO" id="GO:0004222">
    <property type="term" value="F:metalloendopeptidase activity"/>
    <property type="evidence" value="ECO:0007669"/>
    <property type="project" value="TreeGrafter"/>
</dbReference>
<dbReference type="KEGG" id="eke:EK0264_13310"/>
<evidence type="ECO:0000256" key="2">
    <source>
        <dbReference type="SAM" id="MobiDB-lite"/>
    </source>
</evidence>
<feature type="signal peptide" evidence="3">
    <location>
        <begin position="1"/>
        <end position="30"/>
    </location>
</feature>
<dbReference type="InterPro" id="IPR050570">
    <property type="entry name" value="Cell_wall_metabolism_enzyme"/>
</dbReference>
<dbReference type="PANTHER" id="PTHR21666">
    <property type="entry name" value="PEPTIDASE-RELATED"/>
    <property type="match status" value="1"/>
</dbReference>
<dbReference type="SUPFAM" id="SSF51261">
    <property type="entry name" value="Duplicated hybrid motif"/>
    <property type="match status" value="1"/>
</dbReference>
<dbReference type="OrthoDB" id="1099523at2"/>
<feature type="coiled-coil region" evidence="1">
    <location>
        <begin position="188"/>
        <end position="286"/>
    </location>
</feature>
<accession>A0A7L4YQJ2</accession>
<dbReference type="PANTHER" id="PTHR21666:SF270">
    <property type="entry name" value="MUREIN HYDROLASE ACTIVATOR ENVC"/>
    <property type="match status" value="1"/>
</dbReference>
<dbReference type="InterPro" id="IPR016047">
    <property type="entry name" value="M23ase_b-sheet_dom"/>
</dbReference>
<dbReference type="RefSeq" id="WP_159546311.1">
    <property type="nucleotide sequence ID" value="NZ_CP047156.1"/>
</dbReference>
<evidence type="ECO:0000256" key="1">
    <source>
        <dbReference type="SAM" id="Coils"/>
    </source>
</evidence>
<organism evidence="5 6">
    <name type="scientific">Epidermidibacterium keratini</name>
    <dbReference type="NCBI Taxonomy" id="1891644"/>
    <lineage>
        <taxon>Bacteria</taxon>
        <taxon>Bacillati</taxon>
        <taxon>Actinomycetota</taxon>
        <taxon>Actinomycetes</taxon>
        <taxon>Sporichthyales</taxon>
        <taxon>Sporichthyaceae</taxon>
        <taxon>Epidermidibacterium</taxon>
    </lineage>
</organism>
<keyword evidence="3" id="KW-0732">Signal</keyword>
<sequence>MRNPKVRSAIVAGVTTALAFLFLNPTPGVALPPPPPNPSDEQIDGAASAKQQAEQAVSAASAAVTEMNGQIEALNAQAFAAATDYEQAQGLVEVAKANQAQTQQDLATAGTNVTSAEEGVKELARQVYMQGSFTVSDAMLVSADGPQDLIDRSNMLEIVSQAQYQKLDDLRVAKVQQANADSAAKQAVNETTAAEADAKNKLDEMNAKVASAQQAMAGLQAQKQQLDAQLAAAQDALFQLEGQKQTYQQWLAQKQAEEAAAAQAAAAAAAQQAAEAEAAAQAAAKAAAQAAADKAAQEAAAKAAKEGQNKAQQQAAAEQAAQQAAAQQAAAPPPPPSNSGGGGGNSGGGGGGGTQVSGEWAKPAGGTVTSCYCARWGTFHNGLDIANVMLTPIYAAGNGTVVRSGPANGFGQAIYIQHAGGIVTVYGHMEALYVSAGQQVYAGQKIAGMGTRGQSTGVHLHFEVTKGMYGPRQDPQAFLAARGIYY</sequence>
<evidence type="ECO:0000256" key="3">
    <source>
        <dbReference type="SAM" id="SignalP"/>
    </source>
</evidence>
<keyword evidence="1" id="KW-0175">Coiled coil</keyword>
<dbReference type="InParanoid" id="A0A7L4YQJ2"/>
<feature type="compositionally biased region" description="Low complexity" evidence="2">
    <location>
        <begin position="309"/>
        <end position="330"/>
    </location>
</feature>
<feature type="compositionally biased region" description="Gly residues" evidence="2">
    <location>
        <begin position="339"/>
        <end position="355"/>
    </location>
</feature>
<feature type="domain" description="M23ase beta-sheet core" evidence="4">
    <location>
        <begin position="379"/>
        <end position="466"/>
    </location>
</feature>
<name>A0A7L4YQJ2_9ACTN</name>
<reference evidence="5 6" key="1">
    <citation type="journal article" date="2018" name="Int. J. Syst. Evol. Microbiol.">
        <title>Epidermidibacterium keratini gen. nov., sp. nov., a member of the family Sporichthyaceae, isolated from keratin epidermis.</title>
        <authorList>
            <person name="Lee D.G."/>
            <person name="Trujillo M.E."/>
            <person name="Kang S."/>
            <person name="Nam J.J."/>
            <person name="Kim Y.J."/>
        </authorList>
    </citation>
    <scope>NUCLEOTIDE SEQUENCE [LARGE SCALE GENOMIC DNA]</scope>
    <source>
        <strain evidence="5 6">EPI-7</strain>
    </source>
</reference>